<feature type="compositionally biased region" description="Polar residues" evidence="1">
    <location>
        <begin position="40"/>
        <end position="52"/>
    </location>
</feature>
<dbReference type="AlphaFoldDB" id="A0A7S3IWB9"/>
<accession>A0A7S3IWB9</accession>
<proteinExistence type="predicted"/>
<sequence>MEISSNPTLLQRKSAAEPCQQLQNMNKLYGSQKFDWTQKLNSDVSTANQSSFKPKPNEKSEEGSEESLDLSLESSQNDEDHDLLSPDTDDLSYDCDLVKPKLTSSFKTKAVRNASYKDLTVLPSLSGQQSTKSVSAQAVFMNCLDEFDGGLEAPTFPVNSRVKEAELKMKAARTAPKFEVKEKKGPYHPGRILGAVFQE</sequence>
<dbReference type="EMBL" id="HBIH01038034">
    <property type="protein sequence ID" value="CAE0334702.1"/>
    <property type="molecule type" value="Transcribed_RNA"/>
</dbReference>
<evidence type="ECO:0000313" key="2">
    <source>
        <dbReference type="EMBL" id="CAE0334702.1"/>
    </source>
</evidence>
<protein>
    <submittedName>
        <fullName evidence="2">Uncharacterized protein</fullName>
    </submittedName>
</protein>
<name>A0A7S3IWB9_9SPIT</name>
<feature type="region of interest" description="Disordered" evidence="1">
    <location>
        <begin position="40"/>
        <end position="90"/>
    </location>
</feature>
<feature type="compositionally biased region" description="Acidic residues" evidence="1">
    <location>
        <begin position="76"/>
        <end position="90"/>
    </location>
</feature>
<evidence type="ECO:0000256" key="1">
    <source>
        <dbReference type="SAM" id="MobiDB-lite"/>
    </source>
</evidence>
<gene>
    <name evidence="2" type="ORF">SINC0208_LOCUS15341</name>
</gene>
<organism evidence="2">
    <name type="scientific">Strombidium inclinatum</name>
    <dbReference type="NCBI Taxonomy" id="197538"/>
    <lineage>
        <taxon>Eukaryota</taxon>
        <taxon>Sar</taxon>
        <taxon>Alveolata</taxon>
        <taxon>Ciliophora</taxon>
        <taxon>Intramacronucleata</taxon>
        <taxon>Spirotrichea</taxon>
        <taxon>Oligotrichia</taxon>
        <taxon>Strombidiidae</taxon>
        <taxon>Strombidium</taxon>
    </lineage>
</organism>
<reference evidence="2" key="1">
    <citation type="submission" date="2021-01" db="EMBL/GenBank/DDBJ databases">
        <authorList>
            <person name="Corre E."/>
            <person name="Pelletier E."/>
            <person name="Niang G."/>
            <person name="Scheremetjew M."/>
            <person name="Finn R."/>
            <person name="Kale V."/>
            <person name="Holt S."/>
            <person name="Cochrane G."/>
            <person name="Meng A."/>
            <person name="Brown T."/>
            <person name="Cohen L."/>
        </authorList>
    </citation>
    <scope>NUCLEOTIDE SEQUENCE</scope>
    <source>
        <strain evidence="2">S3</strain>
    </source>
</reference>